<dbReference type="Proteomes" id="UP000629468">
    <property type="component" value="Unassembled WGS sequence"/>
</dbReference>
<feature type="transmembrane region" description="Helical" evidence="1">
    <location>
        <begin position="34"/>
        <end position="54"/>
    </location>
</feature>
<evidence type="ECO:0000256" key="1">
    <source>
        <dbReference type="SAM" id="Phobius"/>
    </source>
</evidence>
<dbReference type="EMBL" id="JABXXO010000011">
    <property type="protein sequence ID" value="KAF7763463.1"/>
    <property type="molecule type" value="Genomic_DNA"/>
</dbReference>
<protein>
    <submittedName>
        <fullName evidence="2">Uncharacterized protein</fullName>
    </submittedName>
</protein>
<reference evidence="2 3" key="1">
    <citation type="journal article" name="Sci. Rep.">
        <title>Telomere-to-telomere assembled and centromere annotated genomes of the two main subspecies of the button mushroom Agaricus bisporus reveal especially polymorphic chromosome ends.</title>
        <authorList>
            <person name="Sonnenberg A.S.M."/>
            <person name="Sedaghat-Telgerd N."/>
            <person name="Lavrijssen B."/>
            <person name="Ohm R.A."/>
            <person name="Hendrickx P.M."/>
            <person name="Scholtmeijer K."/>
            <person name="Baars J.J.P."/>
            <person name="van Peer A."/>
        </authorList>
    </citation>
    <scope>NUCLEOTIDE SEQUENCE [LARGE SCALE GENOMIC DNA]</scope>
    <source>
        <strain evidence="2 3">H119_p4</strain>
    </source>
</reference>
<name>A0A8H7C758_AGABI</name>
<feature type="transmembrane region" description="Helical" evidence="1">
    <location>
        <begin position="101"/>
        <end position="121"/>
    </location>
</feature>
<keyword evidence="1" id="KW-0812">Transmembrane</keyword>
<evidence type="ECO:0000313" key="3">
    <source>
        <dbReference type="Proteomes" id="UP000629468"/>
    </source>
</evidence>
<feature type="transmembrane region" description="Helical" evidence="1">
    <location>
        <begin position="74"/>
        <end position="92"/>
    </location>
</feature>
<dbReference type="AlphaFoldDB" id="A0A8H7C758"/>
<gene>
    <name evidence="2" type="ORF">Agabi119p4_8000</name>
</gene>
<organism evidence="2 3">
    <name type="scientific">Agaricus bisporus var. burnettii</name>
    <dbReference type="NCBI Taxonomy" id="192524"/>
    <lineage>
        <taxon>Eukaryota</taxon>
        <taxon>Fungi</taxon>
        <taxon>Dikarya</taxon>
        <taxon>Basidiomycota</taxon>
        <taxon>Agaricomycotina</taxon>
        <taxon>Agaricomycetes</taxon>
        <taxon>Agaricomycetidae</taxon>
        <taxon>Agaricales</taxon>
        <taxon>Agaricineae</taxon>
        <taxon>Agaricaceae</taxon>
        <taxon>Agaricus</taxon>
    </lineage>
</organism>
<proteinExistence type="predicted"/>
<comment type="caution">
    <text evidence="2">The sequence shown here is derived from an EMBL/GenBank/DDBJ whole genome shotgun (WGS) entry which is preliminary data.</text>
</comment>
<keyword evidence="1" id="KW-1133">Transmembrane helix</keyword>
<evidence type="ECO:0000313" key="2">
    <source>
        <dbReference type="EMBL" id="KAF7763463.1"/>
    </source>
</evidence>
<sequence>MPKQPDNVIFVFGLPASFSHLKFNIAMSNARHPLVVIFLLHIALEIPLAIQGVWSPNALPFLELNNTTIVLLKLYSALSLSTCLISLLCYSLPDFLPGKRALAMGLCVYHSVASTVFFQAPRFIPHSLGPLAEQYKVTPEIVWGTLHGLIGLGMVAWWQVTVPLTSLARAASKGS</sequence>
<feature type="transmembrane region" description="Helical" evidence="1">
    <location>
        <begin position="141"/>
        <end position="160"/>
    </location>
</feature>
<keyword evidence="1" id="KW-0472">Membrane</keyword>
<accession>A0A8H7C758</accession>